<reference evidence="2" key="1">
    <citation type="submission" date="2021-01" db="EMBL/GenBank/DDBJ databases">
        <authorList>
            <person name="Corre E."/>
            <person name="Pelletier E."/>
            <person name="Niang G."/>
            <person name="Scheremetjew M."/>
            <person name="Finn R."/>
            <person name="Kale V."/>
            <person name="Holt S."/>
            <person name="Cochrane G."/>
            <person name="Meng A."/>
            <person name="Brown T."/>
            <person name="Cohen L."/>
        </authorList>
    </citation>
    <scope>NUCLEOTIDE SEQUENCE</scope>
    <source>
        <strain evidence="2">UIO037</strain>
    </source>
</reference>
<gene>
    <name evidence="2" type="ORF">CPOL0286_LOCUS6926</name>
</gene>
<accession>A0A7S4HX47</accession>
<dbReference type="AlphaFoldDB" id="A0A7S4HX47"/>
<proteinExistence type="predicted"/>
<protein>
    <submittedName>
        <fullName evidence="2">Uncharacterized protein</fullName>
    </submittedName>
</protein>
<evidence type="ECO:0000313" key="2">
    <source>
        <dbReference type="EMBL" id="CAE2212105.1"/>
    </source>
</evidence>
<feature type="region of interest" description="Disordered" evidence="1">
    <location>
        <begin position="178"/>
        <end position="238"/>
    </location>
</feature>
<sequence length="238" mass="25490">MTLENALEQDPPLLAPLEPRVIGYRPPSSHSSRSHVVCMPENRPELLLEMVAESGTMGPCNVVWLRKRLDPNHVGTHVKTVLDIFGGVFADDIRGQVTAVESVITKARSLEGDFELNGILIALLIIFKLPETSSIRADLIVKNPLPTPAAILLQLQQIAAFAPGASVFNDPTGLLAAADDRRNGRSGRSYRNCHNCDGTDHQPTRASTARSPRPTAPSAASAPTTSTSTVSRSASARS</sequence>
<evidence type="ECO:0000256" key="1">
    <source>
        <dbReference type="SAM" id="MobiDB-lite"/>
    </source>
</evidence>
<dbReference type="EMBL" id="HBKO01015225">
    <property type="protein sequence ID" value="CAE2212105.1"/>
    <property type="molecule type" value="Transcribed_RNA"/>
</dbReference>
<organism evidence="2">
    <name type="scientific">Prymnesium polylepis</name>
    <dbReference type="NCBI Taxonomy" id="72548"/>
    <lineage>
        <taxon>Eukaryota</taxon>
        <taxon>Haptista</taxon>
        <taxon>Haptophyta</taxon>
        <taxon>Prymnesiophyceae</taxon>
        <taxon>Prymnesiales</taxon>
        <taxon>Prymnesiaceae</taxon>
        <taxon>Prymnesium</taxon>
    </lineage>
</organism>
<feature type="compositionally biased region" description="Low complexity" evidence="1">
    <location>
        <begin position="204"/>
        <end position="238"/>
    </location>
</feature>
<name>A0A7S4HX47_9EUKA</name>